<dbReference type="RefSeq" id="WP_132883528.1">
    <property type="nucleotide sequence ID" value="NZ_JBBGZA010000001.1"/>
</dbReference>
<feature type="region of interest" description="Disordered" evidence="1">
    <location>
        <begin position="50"/>
        <end position="76"/>
    </location>
</feature>
<protein>
    <recommendedName>
        <fullName evidence="4">DUF4167 domain-containing protein</fullName>
    </recommendedName>
</protein>
<sequence>MTEVDNNAYFYERAEAELKLAQNAEHPAVVKAHYLLAGYYLDRVYGPGDAENTPAVPLPSAGEPLAQSDASKSPPA</sequence>
<comment type="caution">
    <text evidence="2">The sequence shown here is derived from an EMBL/GenBank/DDBJ whole genome shotgun (WGS) entry which is preliminary data.</text>
</comment>
<reference evidence="2 3" key="1">
    <citation type="submission" date="2023-12" db="EMBL/GenBank/DDBJ databases">
        <title>Gut-associated functions are favored during microbiome assembly across C. elegans life.</title>
        <authorList>
            <person name="Zimmermann J."/>
        </authorList>
    </citation>
    <scope>NUCLEOTIDE SEQUENCE [LARGE SCALE GENOMIC DNA]</scope>
    <source>
        <strain evidence="2 3">JUb134</strain>
    </source>
</reference>
<organism evidence="2 3">
    <name type="scientific">Sphingomonas molluscorum</name>
    <dbReference type="NCBI Taxonomy" id="418184"/>
    <lineage>
        <taxon>Bacteria</taxon>
        <taxon>Pseudomonadati</taxon>
        <taxon>Pseudomonadota</taxon>
        <taxon>Alphaproteobacteria</taxon>
        <taxon>Sphingomonadales</taxon>
        <taxon>Sphingomonadaceae</taxon>
        <taxon>Sphingomonas</taxon>
    </lineage>
</organism>
<evidence type="ECO:0000313" key="2">
    <source>
        <dbReference type="EMBL" id="MEJ5094752.1"/>
    </source>
</evidence>
<gene>
    <name evidence="2" type="ORF">WH159_09400</name>
</gene>
<evidence type="ECO:0000256" key="1">
    <source>
        <dbReference type="SAM" id="MobiDB-lite"/>
    </source>
</evidence>
<dbReference type="EMBL" id="JBBGZA010000001">
    <property type="protein sequence ID" value="MEJ5094752.1"/>
    <property type="molecule type" value="Genomic_DNA"/>
</dbReference>
<dbReference type="Proteomes" id="UP001380365">
    <property type="component" value="Unassembled WGS sequence"/>
</dbReference>
<evidence type="ECO:0008006" key="4">
    <source>
        <dbReference type="Google" id="ProtNLM"/>
    </source>
</evidence>
<keyword evidence="3" id="KW-1185">Reference proteome</keyword>
<name>A0ABU8Q4T1_9SPHN</name>
<accession>A0ABU8Q4T1</accession>
<evidence type="ECO:0000313" key="3">
    <source>
        <dbReference type="Proteomes" id="UP001380365"/>
    </source>
</evidence>
<proteinExistence type="predicted"/>